<keyword evidence="2" id="KW-1185">Reference proteome</keyword>
<proteinExistence type="predicted"/>
<protein>
    <recommendedName>
        <fullName evidence="3">DUF2993 domain-containing protein</fullName>
    </recommendedName>
</protein>
<reference evidence="1 2" key="1">
    <citation type="journal article" date="2017" name="New Microbes New Infect">
        <title>Genome sequence of 'Leucobacter massiliensis' sp. nov. isolated from human pharynx after travel to the 2014 Hajj.</title>
        <authorList>
            <person name="Leangapichart T."/>
            <person name="Gautret P."/>
            <person name="Nguyen T.T."/>
            <person name="Armstrong N."/>
            <person name="Rolain J.M."/>
        </authorList>
    </citation>
    <scope>NUCLEOTIDE SEQUENCE [LARGE SCALE GENOMIC DNA]</scope>
    <source>
        <strain evidence="1 2">122RC15</strain>
    </source>
</reference>
<evidence type="ECO:0008006" key="3">
    <source>
        <dbReference type="Google" id="ProtNLM"/>
    </source>
</evidence>
<dbReference type="Pfam" id="PF11209">
    <property type="entry name" value="LmeA"/>
    <property type="match status" value="1"/>
</dbReference>
<dbReference type="InterPro" id="IPR021373">
    <property type="entry name" value="DUF2993"/>
</dbReference>
<dbReference type="Proteomes" id="UP000238650">
    <property type="component" value="Unassembled WGS sequence"/>
</dbReference>
<accession>A0A2S9QKR4</accession>
<comment type="caution">
    <text evidence="1">The sequence shown here is derived from an EMBL/GenBank/DDBJ whole genome shotgun (WGS) entry which is preliminary data.</text>
</comment>
<dbReference type="OrthoDB" id="5123569at2"/>
<name>A0A2S9QKR4_9MICO</name>
<evidence type="ECO:0000313" key="1">
    <source>
        <dbReference type="EMBL" id="PRI10173.1"/>
    </source>
</evidence>
<organism evidence="1 2">
    <name type="scientific">Leucobacter massiliensis</name>
    <dbReference type="NCBI Taxonomy" id="1686285"/>
    <lineage>
        <taxon>Bacteria</taxon>
        <taxon>Bacillati</taxon>
        <taxon>Actinomycetota</taxon>
        <taxon>Actinomycetes</taxon>
        <taxon>Micrococcales</taxon>
        <taxon>Microbacteriaceae</taxon>
        <taxon>Leucobacter</taxon>
    </lineage>
</organism>
<dbReference type="AlphaFoldDB" id="A0A2S9QKR4"/>
<gene>
    <name evidence="1" type="ORF">B4915_13295</name>
</gene>
<evidence type="ECO:0000313" key="2">
    <source>
        <dbReference type="Proteomes" id="UP000238650"/>
    </source>
</evidence>
<dbReference type="EMBL" id="MWZD01000023">
    <property type="protein sequence ID" value="PRI10173.1"/>
    <property type="molecule type" value="Genomic_DNA"/>
</dbReference>
<sequence length="256" mass="26342">MSPGARRRPRWWVRLLAVLVGVGVLAGAAELALRLIVPGVIGGIVREQLSLSDDHPVEVSLGGSALAFALRGGIGDVTVEIPDAPLIEGVPVDARVHAGFSPFNPAEGEIEGGTASLTVPREQLGAVISMLTSGVAQSGEVRDGELVVGRDIEVFGQKITLTARIALEVHDGDVEIVPRGVNAAGLDLSAEQISQATGSLLDPILQPQTVCVRDRLPAGVTLSGVRLSSTGSASIEAVLDPRILSDPAELQPGSCG</sequence>